<feature type="compositionally biased region" description="Polar residues" evidence="1">
    <location>
        <begin position="605"/>
        <end position="626"/>
    </location>
</feature>
<evidence type="ECO:0000256" key="1">
    <source>
        <dbReference type="SAM" id="MobiDB-lite"/>
    </source>
</evidence>
<feature type="compositionally biased region" description="Polar residues" evidence="1">
    <location>
        <begin position="732"/>
        <end position="755"/>
    </location>
</feature>
<dbReference type="Proteomes" id="UP000186601">
    <property type="component" value="Unassembled WGS sequence"/>
</dbReference>
<feature type="compositionally biased region" description="Polar residues" evidence="1">
    <location>
        <begin position="571"/>
        <end position="582"/>
    </location>
</feature>
<dbReference type="EMBL" id="MLYV02001076">
    <property type="protein sequence ID" value="PSR73476.1"/>
    <property type="molecule type" value="Genomic_DNA"/>
</dbReference>
<feature type="compositionally biased region" description="Polar residues" evidence="1">
    <location>
        <begin position="708"/>
        <end position="724"/>
    </location>
</feature>
<feature type="compositionally biased region" description="Polar residues" evidence="1">
    <location>
        <begin position="827"/>
        <end position="839"/>
    </location>
</feature>
<feature type="compositionally biased region" description="Polar residues" evidence="1">
    <location>
        <begin position="542"/>
        <end position="554"/>
    </location>
</feature>
<dbReference type="AlphaFoldDB" id="A0A2R6NMF6"/>
<dbReference type="OrthoDB" id="2804779at2759"/>
<feature type="compositionally biased region" description="Polar residues" evidence="1">
    <location>
        <begin position="768"/>
        <end position="784"/>
    </location>
</feature>
<feature type="compositionally biased region" description="Polar residues" evidence="1">
    <location>
        <begin position="907"/>
        <end position="939"/>
    </location>
</feature>
<gene>
    <name evidence="2" type="ORF">PHLCEN_2v10768</name>
</gene>
<protein>
    <submittedName>
        <fullName evidence="2">Uncharacterized protein</fullName>
    </submittedName>
</protein>
<evidence type="ECO:0000313" key="3">
    <source>
        <dbReference type="Proteomes" id="UP000186601"/>
    </source>
</evidence>
<feature type="compositionally biased region" description="Basic and acidic residues" evidence="1">
    <location>
        <begin position="972"/>
        <end position="987"/>
    </location>
</feature>
<feature type="region of interest" description="Disordered" evidence="1">
    <location>
        <begin position="1004"/>
        <end position="1045"/>
    </location>
</feature>
<feature type="region of interest" description="Disordered" evidence="1">
    <location>
        <begin position="1"/>
        <end position="113"/>
    </location>
</feature>
<feature type="compositionally biased region" description="Polar residues" evidence="1">
    <location>
        <begin position="59"/>
        <end position="68"/>
    </location>
</feature>
<feature type="compositionally biased region" description="Low complexity" evidence="1">
    <location>
        <begin position="510"/>
        <end position="519"/>
    </location>
</feature>
<feature type="compositionally biased region" description="Basic and acidic residues" evidence="1">
    <location>
        <begin position="203"/>
        <end position="212"/>
    </location>
</feature>
<keyword evidence="3" id="KW-1185">Reference proteome</keyword>
<feature type="compositionally biased region" description="Basic residues" evidence="1">
    <location>
        <begin position="22"/>
        <end position="35"/>
    </location>
</feature>
<reference evidence="2 3" key="1">
    <citation type="submission" date="2018-02" db="EMBL/GenBank/DDBJ databases">
        <title>Genome sequence of the basidiomycete white-rot fungus Phlebia centrifuga.</title>
        <authorList>
            <person name="Granchi Z."/>
            <person name="Peng M."/>
            <person name="de Vries R.P."/>
            <person name="Hilden K."/>
            <person name="Makela M.R."/>
            <person name="Grigoriev I."/>
            <person name="Riley R."/>
        </authorList>
    </citation>
    <scope>NUCLEOTIDE SEQUENCE [LARGE SCALE GENOMIC DNA]</scope>
    <source>
        <strain evidence="2 3">FBCC195</strain>
    </source>
</reference>
<feature type="region of interest" description="Disordered" evidence="1">
    <location>
        <begin position="125"/>
        <end position="242"/>
    </location>
</feature>
<accession>A0A2R6NMF6</accession>
<sequence length="1063" mass="117510">MHGSTAVAQSSINDFFQSTSSAKHKQSHPTRKRKSNKAEEEDHPEEPPKKKGKMKENLAPSTPISARSKNGKRTKKSLAATRPALQDKPAKRASFAQTPDPFTSIIPSPCNTHNRQSTFVEAIDLTGPESPKPSRTFRTAAYLPTPETAMKRAISSRSSPPASSTALHKRMRRTPDTAVQANNASTPTATVLNRRAPLPTPETFDRRERKWAAFDGSSPLSSPPDSPSAGSQRFPDAKQMADPFIDSIDEVIPSSQTQVLEWNPFKAVNKEEQTTTPFTDSVEELIPSSQTQVLEWNPFEAANKEEQFHYTISRAPATSGNANAVFKLPKLPLRAELMPSYHRAASPPDDEVIPSSQSQDVLLPYSPRQRASSSPSHYPPFKHDFSKGEIVPSSQSSELEMSSPRSAVKRPPLQIKIPGLVDDEVALHRDDGSAESEGEVIPTSQSPFEKEITASEALRIGEAMKKYFGHKSKDPVLDMPPLTKQTPSPFLNGLSADDERLRSPSHGRLVRSISVSPPSSRKRLVSPSVLRLLNGDSRNGDDSSQTEPESSQWRVPTPLPNAVVVDKTPPRATQDSSQTEPESPQWRVPTQLPTRPRTPLRCTQDSSQTEPESSQWRVPTQLSNPLRTPPRITRDSSRTLFVPETPPRPVEDSSQTEPESSQWRVPTPSPVRPQTPLKATQDSSQTEPESPQWRVPTQLPVIPKTPPRGTQDSSQTEPESSQWRVPTPSPVRPQTSLKATQDSSQTEPESSQWRVPTQLPVIPKTPPRGSQDSSQTEPESSQWRVPTPSPVRPQTPLKATQDSSQTEPDFSQWSVPAPLPVLPKTTPRGTQDSSQTEPESPQWRVPTQLPGHTLRPHTSPRGAQDSSQTEPDTPPRPTQDSSQTEPESPLWRVAKQLSPPRRILMTSKATEASAQSSVNEPELSQSSVTEPDFSPSQMTDLIREKLHASPVDDEPSQQQSLAGSPSMDEDLELHVQEDSSDSEARLQDSRRLVASRLAAVVRWQQQARRDNDYDSQMSESPLEIPEDYDEEQSYDESQLGSLPPEVTNFLAMFSQDDGDPIAR</sequence>
<feature type="compositionally biased region" description="Low complexity" evidence="1">
    <location>
        <begin position="152"/>
        <end position="164"/>
    </location>
</feature>
<feature type="compositionally biased region" description="Low complexity" evidence="1">
    <location>
        <begin position="392"/>
        <end position="406"/>
    </location>
</feature>
<feature type="compositionally biased region" description="Polar residues" evidence="1">
    <location>
        <begin position="652"/>
        <end position="664"/>
    </location>
</feature>
<feature type="compositionally biased region" description="Basic and acidic residues" evidence="1">
    <location>
        <begin position="36"/>
        <end position="49"/>
    </location>
</feature>
<name>A0A2R6NMF6_9APHY</name>
<feature type="region of interest" description="Disordered" evidence="1">
    <location>
        <begin position="366"/>
        <end position="413"/>
    </location>
</feature>
<feature type="compositionally biased region" description="Polar residues" evidence="1">
    <location>
        <begin position="1"/>
        <end position="21"/>
    </location>
</feature>
<organism evidence="2 3">
    <name type="scientific">Hermanssonia centrifuga</name>
    <dbReference type="NCBI Taxonomy" id="98765"/>
    <lineage>
        <taxon>Eukaryota</taxon>
        <taxon>Fungi</taxon>
        <taxon>Dikarya</taxon>
        <taxon>Basidiomycota</taxon>
        <taxon>Agaricomycotina</taxon>
        <taxon>Agaricomycetes</taxon>
        <taxon>Polyporales</taxon>
        <taxon>Meruliaceae</taxon>
        <taxon>Hermanssonia</taxon>
    </lineage>
</organism>
<proteinExistence type="predicted"/>
<feature type="region of interest" description="Disordered" evidence="1">
    <location>
        <begin position="471"/>
        <end position="987"/>
    </location>
</feature>
<feature type="compositionally biased region" description="Polar residues" evidence="1">
    <location>
        <begin position="177"/>
        <end position="191"/>
    </location>
</feature>
<feature type="compositionally biased region" description="Acidic residues" evidence="1">
    <location>
        <begin position="1024"/>
        <end position="1034"/>
    </location>
</feature>
<feature type="compositionally biased region" description="Polar residues" evidence="1">
    <location>
        <begin position="797"/>
        <end position="814"/>
    </location>
</feature>
<feature type="compositionally biased region" description="Low complexity" evidence="1">
    <location>
        <begin position="587"/>
        <end position="604"/>
    </location>
</feature>
<comment type="caution">
    <text evidence="2">The sequence shown here is derived from an EMBL/GenBank/DDBJ whole genome shotgun (WGS) entry which is preliminary data.</text>
</comment>
<feature type="compositionally biased region" description="Polar residues" evidence="1">
    <location>
        <begin position="677"/>
        <end position="689"/>
    </location>
</feature>
<feature type="compositionally biased region" description="Polar residues" evidence="1">
    <location>
        <begin position="95"/>
        <end position="113"/>
    </location>
</feature>
<evidence type="ECO:0000313" key="2">
    <source>
        <dbReference type="EMBL" id="PSR73476.1"/>
    </source>
</evidence>